<gene>
    <name evidence="5" type="ORF">E4L95_03810</name>
</gene>
<evidence type="ECO:0000256" key="3">
    <source>
        <dbReference type="ARBA" id="ARBA00023163"/>
    </source>
</evidence>
<evidence type="ECO:0000259" key="4">
    <source>
        <dbReference type="PROSITE" id="PS50932"/>
    </source>
</evidence>
<keyword evidence="1" id="KW-0805">Transcription regulation</keyword>
<reference evidence="5 6" key="1">
    <citation type="submission" date="2019-03" db="EMBL/GenBank/DDBJ databases">
        <authorList>
            <person name="Li J."/>
        </authorList>
    </citation>
    <scope>NUCLEOTIDE SEQUENCE [LARGE SCALE GENOMIC DNA]</scope>
    <source>
        <strain evidence="5 6">3058</strain>
    </source>
</reference>
<dbReference type="OrthoDB" id="7170131at2"/>
<dbReference type="AlphaFoldDB" id="A0A4Z1CRL1"/>
<dbReference type="Pfam" id="PF00356">
    <property type="entry name" value="LacI"/>
    <property type="match status" value="1"/>
</dbReference>
<dbReference type="GO" id="GO:0003700">
    <property type="term" value="F:DNA-binding transcription factor activity"/>
    <property type="evidence" value="ECO:0007669"/>
    <property type="project" value="TreeGrafter"/>
</dbReference>
<proteinExistence type="predicted"/>
<dbReference type="Gene3D" id="3.40.50.2300">
    <property type="match status" value="2"/>
</dbReference>
<dbReference type="CDD" id="cd01392">
    <property type="entry name" value="HTH_LacI"/>
    <property type="match status" value="1"/>
</dbReference>
<dbReference type="InterPro" id="IPR028082">
    <property type="entry name" value="Peripla_BP_I"/>
</dbReference>
<dbReference type="PROSITE" id="PS50932">
    <property type="entry name" value="HTH_LACI_2"/>
    <property type="match status" value="1"/>
</dbReference>
<protein>
    <submittedName>
        <fullName evidence="5">LacI family DNA-binding transcriptional regulator</fullName>
    </submittedName>
</protein>
<evidence type="ECO:0000256" key="2">
    <source>
        <dbReference type="ARBA" id="ARBA00023125"/>
    </source>
</evidence>
<dbReference type="EMBL" id="SRPG01000022">
    <property type="protein sequence ID" value="TGN67746.1"/>
    <property type="molecule type" value="Genomic_DNA"/>
</dbReference>
<dbReference type="Proteomes" id="UP000297972">
    <property type="component" value="Unassembled WGS sequence"/>
</dbReference>
<dbReference type="SUPFAM" id="SSF53822">
    <property type="entry name" value="Periplasmic binding protein-like I"/>
    <property type="match status" value="1"/>
</dbReference>
<keyword evidence="2 5" id="KW-0238">DNA-binding</keyword>
<dbReference type="InterPro" id="IPR001761">
    <property type="entry name" value="Peripla_BP/Lac1_sug-bd_dom"/>
</dbReference>
<keyword evidence="3" id="KW-0804">Transcription</keyword>
<dbReference type="InterPro" id="IPR010982">
    <property type="entry name" value="Lambda_DNA-bd_dom_sf"/>
</dbReference>
<evidence type="ECO:0000256" key="1">
    <source>
        <dbReference type="ARBA" id="ARBA00023015"/>
    </source>
</evidence>
<dbReference type="CDD" id="cd01575">
    <property type="entry name" value="PBP1_GntR"/>
    <property type="match status" value="1"/>
</dbReference>
<dbReference type="Pfam" id="PF00532">
    <property type="entry name" value="Peripla_BP_1"/>
    <property type="match status" value="1"/>
</dbReference>
<dbReference type="InterPro" id="IPR000843">
    <property type="entry name" value="HTH_LacI"/>
</dbReference>
<evidence type="ECO:0000313" key="6">
    <source>
        <dbReference type="Proteomes" id="UP000297972"/>
    </source>
</evidence>
<dbReference type="Gene3D" id="1.10.260.40">
    <property type="entry name" value="lambda repressor-like DNA-binding domains"/>
    <property type="match status" value="1"/>
</dbReference>
<dbReference type="GO" id="GO:0000976">
    <property type="term" value="F:transcription cis-regulatory region binding"/>
    <property type="evidence" value="ECO:0007669"/>
    <property type="project" value="TreeGrafter"/>
</dbReference>
<dbReference type="SUPFAM" id="SSF47413">
    <property type="entry name" value="lambda repressor-like DNA-binding domains"/>
    <property type="match status" value="1"/>
</dbReference>
<accession>A0A4Z1CRL1</accession>
<evidence type="ECO:0000313" key="5">
    <source>
        <dbReference type="EMBL" id="TGN67746.1"/>
    </source>
</evidence>
<dbReference type="RefSeq" id="WP_135816462.1">
    <property type="nucleotide sequence ID" value="NZ_SRPG01000022.1"/>
</dbReference>
<dbReference type="PANTHER" id="PTHR30146:SF2">
    <property type="entry name" value="HTH-TYPE TRANSCRIPTIONAL REGULATOR GNTR"/>
    <property type="match status" value="1"/>
</dbReference>
<keyword evidence="6" id="KW-1185">Reference proteome</keyword>
<organism evidence="5 6">
    <name type="scientific">Paracoccus liaowanqingii</name>
    <dbReference type="NCBI Taxonomy" id="2560053"/>
    <lineage>
        <taxon>Bacteria</taxon>
        <taxon>Pseudomonadati</taxon>
        <taxon>Pseudomonadota</taxon>
        <taxon>Alphaproteobacteria</taxon>
        <taxon>Rhodobacterales</taxon>
        <taxon>Paracoccaceae</taxon>
        <taxon>Paracoccus</taxon>
    </lineage>
</organism>
<feature type="domain" description="HTH lacI-type" evidence="4">
    <location>
        <begin position="14"/>
        <end position="68"/>
    </location>
</feature>
<dbReference type="PANTHER" id="PTHR30146">
    <property type="entry name" value="LACI-RELATED TRANSCRIPTIONAL REPRESSOR"/>
    <property type="match status" value="1"/>
</dbReference>
<dbReference type="SMART" id="SM00354">
    <property type="entry name" value="HTH_LACI"/>
    <property type="match status" value="1"/>
</dbReference>
<name>A0A4Z1CRL1_9RHOB</name>
<sequence>MEPPAEPWRKRRRPGLQAIADRVGTTKMTVSRCLRLPASVGQPLRDRILEAAREIGYLPNNAPMMLAGAPSRSIGMMVPSVTNHVFAQVLAGVVETAEAAGYRVMIAHYGYDPLAEERGIASLIAANIDGLILGDRAHTDDALRMIDITAIPVVEVMDSRSPALQQAVGYDNFAAAQAMIGAMLAEGCRNIVYLGVRLDARTLQRFDGYAAAMIDHGLVPVSVETTEKSSFTGGSSLMQQVLSDHPATDGVFCTNDDVAIGAYFECVRQGIAVPDRMAIAGFHALDIGQAMIPRLASVRTDRYGIGARATTELLNRLAGKPAAQMVIDLGYEIDLGETVGAAGKVRS</sequence>
<comment type="caution">
    <text evidence="5">The sequence shown here is derived from an EMBL/GenBank/DDBJ whole genome shotgun (WGS) entry which is preliminary data.</text>
</comment>